<dbReference type="Pfam" id="PF09479">
    <property type="entry name" value="Flg_new"/>
    <property type="match status" value="2"/>
</dbReference>
<comment type="caution">
    <text evidence="5">The sequence shown here is derived from an EMBL/GenBank/DDBJ whole genome shotgun (WGS) entry which is preliminary data.</text>
</comment>
<name>A0ABU3VQG6_9EURY</name>
<feature type="transmembrane region" description="Helical" evidence="3">
    <location>
        <begin position="598"/>
        <end position="616"/>
    </location>
</feature>
<dbReference type="InterPro" id="IPR042229">
    <property type="entry name" value="Listeria/Bacterioides_rpt_sf"/>
</dbReference>
<proteinExistence type="predicted"/>
<dbReference type="Gene3D" id="2.60.40.10">
    <property type="entry name" value="Immunoglobulins"/>
    <property type="match status" value="2"/>
</dbReference>
<feature type="region of interest" description="Disordered" evidence="2">
    <location>
        <begin position="449"/>
        <end position="485"/>
    </location>
</feature>
<keyword evidence="3" id="KW-0472">Membrane</keyword>
<keyword evidence="6" id="KW-1185">Reference proteome</keyword>
<evidence type="ECO:0000256" key="1">
    <source>
        <dbReference type="ARBA" id="ARBA00004196"/>
    </source>
</evidence>
<gene>
    <name evidence="5" type="ORF">MmiAt1_12540</name>
</gene>
<reference evidence="5 6" key="1">
    <citation type="submission" date="2023-06" db="EMBL/GenBank/DDBJ databases">
        <title>Genome sequence of Methanimicrococcus sp. At1.</title>
        <authorList>
            <person name="Protasov E."/>
            <person name="Platt K."/>
            <person name="Poehlein A."/>
            <person name="Daniel R."/>
            <person name="Brune A."/>
        </authorList>
    </citation>
    <scope>NUCLEOTIDE SEQUENCE [LARGE SCALE GENOMIC DNA]</scope>
    <source>
        <strain evidence="5 6">At1</strain>
    </source>
</reference>
<dbReference type="InterPro" id="IPR013783">
    <property type="entry name" value="Ig-like_fold"/>
</dbReference>
<dbReference type="SUPFAM" id="SSF48726">
    <property type="entry name" value="Immunoglobulin"/>
    <property type="match status" value="1"/>
</dbReference>
<keyword evidence="3" id="KW-0812">Transmembrane</keyword>
<accession>A0ABU3VQG6</accession>
<evidence type="ECO:0000256" key="2">
    <source>
        <dbReference type="SAM" id="MobiDB-lite"/>
    </source>
</evidence>
<organism evidence="5 6">
    <name type="scientific">Methanimicrococcus hacksteinii</name>
    <dbReference type="NCBI Taxonomy" id="3028293"/>
    <lineage>
        <taxon>Archaea</taxon>
        <taxon>Methanobacteriati</taxon>
        <taxon>Methanobacteriota</taxon>
        <taxon>Stenosarchaea group</taxon>
        <taxon>Methanomicrobia</taxon>
        <taxon>Methanosarcinales</taxon>
        <taxon>Methanosarcinaceae</taxon>
        <taxon>Methanimicrococcus</taxon>
    </lineage>
</organism>
<evidence type="ECO:0000256" key="3">
    <source>
        <dbReference type="SAM" id="Phobius"/>
    </source>
</evidence>
<dbReference type="InterPro" id="IPR036179">
    <property type="entry name" value="Ig-like_dom_sf"/>
</dbReference>
<comment type="subcellular location">
    <subcellularLocation>
        <location evidence="1">Cell envelope</location>
    </subcellularLocation>
</comment>
<evidence type="ECO:0000313" key="6">
    <source>
        <dbReference type="Proteomes" id="UP001272052"/>
    </source>
</evidence>
<dbReference type="Pfam" id="PF17802">
    <property type="entry name" value="SpaA"/>
    <property type="match status" value="1"/>
</dbReference>
<protein>
    <recommendedName>
        <fullName evidence="4">SpaA-like prealbumin fold domain-containing protein</fullName>
    </recommendedName>
</protein>
<feature type="domain" description="SpaA-like prealbumin fold" evidence="4">
    <location>
        <begin position="496"/>
        <end position="571"/>
    </location>
</feature>
<dbReference type="InterPro" id="IPR013378">
    <property type="entry name" value="InlB-like_B-rpt"/>
</dbReference>
<feature type="compositionally biased region" description="Low complexity" evidence="2">
    <location>
        <begin position="464"/>
        <end position="485"/>
    </location>
</feature>
<dbReference type="Gene3D" id="2.60.40.4270">
    <property type="entry name" value="Listeria-Bacteroides repeat domain"/>
    <property type="match status" value="2"/>
</dbReference>
<evidence type="ECO:0000313" key="5">
    <source>
        <dbReference type="EMBL" id="MDV0445662.1"/>
    </source>
</evidence>
<evidence type="ECO:0000259" key="4">
    <source>
        <dbReference type="Pfam" id="PF17802"/>
    </source>
</evidence>
<dbReference type="InterPro" id="IPR041033">
    <property type="entry name" value="SpaA_PFL_dom_1"/>
</dbReference>
<dbReference type="EMBL" id="JAWDKC010000021">
    <property type="protein sequence ID" value="MDV0445662.1"/>
    <property type="molecule type" value="Genomic_DNA"/>
</dbReference>
<feature type="compositionally biased region" description="Gly residues" evidence="2">
    <location>
        <begin position="449"/>
        <end position="458"/>
    </location>
</feature>
<sequence length="626" mass="67419">MIDSGTYADGSGTLTVYGSGTHSVAVNNANVAVGEPATFTADVTGGSGTYTYEWYDNGVLIPSETGSSLSFIASAGDDGHIYKVRVIDGSTYADGSGTLTVLSAGTYKLIFDPNAGAGGTGTPFEVYPLASGEKYQLPDESDVGFSNSGYILIGWSETTSPAPNQIDYLTGEIFTMPVNNVILYAVWGDITTYTHSIEYYPNGADVPSGNTPAIEYFQGDAPVQLKSSADLGFEKADHVITSWSDGSTEYDITDSVTPGPLATPLQLYAGWEEGEYKVTYVSAGTIEEGMPDDVRANENDPVSVFEESTKNLFRIGYEFDGWIVTPSPVDLTAPQVRTGVDKLTGNGSEIFTMPAHDVVLTADWIDRTSDSFEVKYDGNGYTGTVPADCTYQYNEKVTVESSSGMNYDGYTFKNWNTEAHGTGISYNDGETFRITDNVVTLYAQWQRTGGSGGSGHGGPAVIVDNGNGESSDPSDSSNVSGNSSDTGFETPLAAIVTIKVVDRDNPSKVLDAAFELLDANGNKRVYSTTSGLADIELEPGTYRLYETKAPTGYRLLKDFIELTVNEDMTIQEVDGLVQSTESPEIYELVIFKDSTNSAVYYFLLILVLLAILLFVYKKIRDKKEEQ</sequence>
<keyword evidence="3" id="KW-1133">Transmembrane helix</keyword>
<dbReference type="Proteomes" id="UP001272052">
    <property type="component" value="Unassembled WGS sequence"/>
</dbReference>